<name>A0A1B2AG29_9SPHN</name>
<protein>
    <recommendedName>
        <fullName evidence="3">DUF3108 domain-containing protein</fullName>
    </recommendedName>
</protein>
<dbReference type="KEGG" id="ado:A6F68_02613"/>
<dbReference type="OrthoDB" id="3777295at2"/>
<dbReference type="STRING" id="692370.A6F68_02613"/>
<gene>
    <name evidence="1" type="ORF">A6F68_02613</name>
</gene>
<dbReference type="RefSeq" id="WP_157096741.1">
    <property type="nucleotide sequence ID" value="NZ_CP016591.1"/>
</dbReference>
<dbReference type="EMBL" id="CP016591">
    <property type="protein sequence ID" value="ANY21107.1"/>
    <property type="molecule type" value="Genomic_DNA"/>
</dbReference>
<evidence type="ECO:0000313" key="1">
    <source>
        <dbReference type="EMBL" id="ANY21107.1"/>
    </source>
</evidence>
<keyword evidence="2" id="KW-1185">Reference proteome</keyword>
<dbReference type="AlphaFoldDB" id="A0A1B2AG29"/>
<dbReference type="Proteomes" id="UP000092932">
    <property type="component" value="Chromosome"/>
</dbReference>
<proteinExistence type="predicted"/>
<organism evidence="1 2">
    <name type="scientific">Tsuneonella dongtanensis</name>
    <dbReference type="NCBI Taxonomy" id="692370"/>
    <lineage>
        <taxon>Bacteria</taxon>
        <taxon>Pseudomonadati</taxon>
        <taxon>Pseudomonadota</taxon>
        <taxon>Alphaproteobacteria</taxon>
        <taxon>Sphingomonadales</taxon>
        <taxon>Erythrobacteraceae</taxon>
        <taxon>Tsuneonella</taxon>
    </lineage>
</organism>
<evidence type="ECO:0008006" key="3">
    <source>
        <dbReference type="Google" id="ProtNLM"/>
    </source>
</evidence>
<evidence type="ECO:0000313" key="2">
    <source>
        <dbReference type="Proteomes" id="UP000092932"/>
    </source>
</evidence>
<reference evidence="1 2" key="1">
    <citation type="submission" date="2016-07" db="EMBL/GenBank/DDBJ databases">
        <title>Complete genome sequence of Altererythrobacter dongtanensis KCTC 22672, a type strain with esterase isolated from tidal flat.</title>
        <authorList>
            <person name="Cheng H."/>
            <person name="Wu Y.-H."/>
            <person name="Zhou P."/>
            <person name="Huo Y.-Y."/>
            <person name="Wang C.-S."/>
            <person name="Xu X.-W."/>
        </authorList>
    </citation>
    <scope>NUCLEOTIDE SEQUENCE [LARGE SCALE GENOMIC DNA]</scope>
    <source>
        <strain evidence="1 2">KCTC 22672</strain>
    </source>
</reference>
<accession>A0A1B2AG29</accession>
<sequence length="234" mass="26137">MSFLPLPRRSGRIAYRRRGDHGLWGTEDFSITRDREGNRTLVAHCEMAFGEDDVVRETTMTVDAGFQPLDAYVRILNHGRWTGSGWFRFGESEARGHGWNAEDGDWSATAPLQRPMRGFGIHALIGDGWLAAAYPFDKGPGSEHFFGTNLLHSLHHFGATGPRFETSTSGLRYDGIESVAVPAGTFDCHRFGFIGMTNNHPPYTLWIGADGDFLYVRGVVEGYMDSVFELEELD</sequence>